<comment type="caution">
    <text evidence="1">The sequence shown here is derived from an EMBL/GenBank/DDBJ whole genome shotgun (WGS) entry which is preliminary data.</text>
</comment>
<protein>
    <submittedName>
        <fullName evidence="1">Uncharacterized protein</fullName>
    </submittedName>
</protein>
<accession>A0ABR7M2R2</accession>
<organism evidence="1 2">
    <name type="scientific">Actinomadura alba</name>
    <dbReference type="NCBI Taxonomy" id="406431"/>
    <lineage>
        <taxon>Bacteria</taxon>
        <taxon>Bacillati</taxon>
        <taxon>Actinomycetota</taxon>
        <taxon>Actinomycetes</taxon>
        <taxon>Streptosporangiales</taxon>
        <taxon>Thermomonosporaceae</taxon>
        <taxon>Actinomadura</taxon>
    </lineage>
</organism>
<evidence type="ECO:0000313" key="1">
    <source>
        <dbReference type="EMBL" id="MBC6471410.1"/>
    </source>
</evidence>
<sequence>MNSSLQAKMRGFMSAYRVSCARMVVNAVKARGLHSRAAVIAITTTIVESSIDNISEELDHDSLGLFQQRASWGNRTQRLDPTWATNAFLNKMLNEYPNNTWMTAPVGEVCQTVQVSAFPERYQPQAGDGQIIVNALWSV</sequence>
<keyword evidence="2" id="KW-1185">Reference proteome</keyword>
<name>A0ABR7M2R2_9ACTN</name>
<evidence type="ECO:0000313" key="2">
    <source>
        <dbReference type="Proteomes" id="UP000805614"/>
    </source>
</evidence>
<dbReference type="Proteomes" id="UP000805614">
    <property type="component" value="Unassembled WGS sequence"/>
</dbReference>
<dbReference type="EMBL" id="JABVEC010000098">
    <property type="protein sequence ID" value="MBC6471410.1"/>
    <property type="molecule type" value="Genomic_DNA"/>
</dbReference>
<feature type="non-terminal residue" evidence="1">
    <location>
        <position position="139"/>
    </location>
</feature>
<gene>
    <name evidence="1" type="ORF">HKK74_38930</name>
</gene>
<reference evidence="1 2" key="1">
    <citation type="submission" date="2020-06" db="EMBL/GenBank/DDBJ databases">
        <title>Actinomadura xiongansis sp. nov., isolated from soil of Baiyangdian.</title>
        <authorList>
            <person name="Zhang X."/>
        </authorList>
    </citation>
    <scope>NUCLEOTIDE SEQUENCE [LARGE SCALE GENOMIC DNA]</scope>
    <source>
        <strain evidence="1 2">HBUM206468</strain>
    </source>
</reference>
<proteinExistence type="predicted"/>